<dbReference type="FunFam" id="3.30.565.10:FF:000006">
    <property type="entry name" value="Sensor histidine kinase WalK"/>
    <property type="match status" value="1"/>
</dbReference>
<dbReference type="PROSITE" id="PS50885">
    <property type="entry name" value="HAMP"/>
    <property type="match status" value="1"/>
</dbReference>
<dbReference type="InterPro" id="IPR036890">
    <property type="entry name" value="HATPase_C_sf"/>
</dbReference>
<dbReference type="Pfam" id="PF00512">
    <property type="entry name" value="HisKA"/>
    <property type="match status" value="1"/>
</dbReference>
<dbReference type="Gene3D" id="1.10.287.130">
    <property type="match status" value="1"/>
</dbReference>
<keyword evidence="13" id="KW-1185">Reference proteome</keyword>
<comment type="subcellular location">
    <subcellularLocation>
        <location evidence="2">Membrane</location>
    </subcellularLocation>
</comment>
<dbReference type="GO" id="GO:0016036">
    <property type="term" value="P:cellular response to phosphate starvation"/>
    <property type="evidence" value="ECO:0007669"/>
    <property type="project" value="TreeGrafter"/>
</dbReference>
<comment type="catalytic activity">
    <reaction evidence="1">
        <text>ATP + protein L-histidine = ADP + protein N-phospho-L-histidine.</text>
        <dbReference type="EC" id="2.7.13.3"/>
    </reaction>
</comment>
<dbReference type="GO" id="GO:0000155">
    <property type="term" value="F:phosphorelay sensor kinase activity"/>
    <property type="evidence" value="ECO:0007669"/>
    <property type="project" value="InterPro"/>
</dbReference>
<dbReference type="FunFam" id="1.10.287.130:FF:000001">
    <property type="entry name" value="Two-component sensor histidine kinase"/>
    <property type="match status" value="1"/>
</dbReference>
<dbReference type="SMART" id="SM00387">
    <property type="entry name" value="HATPase_c"/>
    <property type="match status" value="1"/>
</dbReference>
<organism evidence="12 13">
    <name type="scientific">Tepidimicrobium xylanilyticum</name>
    <dbReference type="NCBI Taxonomy" id="1123352"/>
    <lineage>
        <taxon>Bacteria</taxon>
        <taxon>Bacillati</taxon>
        <taxon>Bacillota</taxon>
        <taxon>Tissierellia</taxon>
        <taxon>Tissierellales</taxon>
        <taxon>Tepidimicrobiaceae</taxon>
        <taxon>Tepidimicrobium</taxon>
    </lineage>
</organism>
<feature type="domain" description="HAMP" evidence="11">
    <location>
        <begin position="213"/>
        <end position="260"/>
    </location>
</feature>
<evidence type="ECO:0000256" key="5">
    <source>
        <dbReference type="ARBA" id="ARBA00022679"/>
    </source>
</evidence>
<evidence type="ECO:0000313" key="12">
    <source>
        <dbReference type="EMBL" id="SDW15915.1"/>
    </source>
</evidence>
<dbReference type="AlphaFoldDB" id="A0A1H2R9E4"/>
<dbReference type="PANTHER" id="PTHR45453:SF1">
    <property type="entry name" value="PHOSPHATE REGULON SENSOR PROTEIN PHOR"/>
    <property type="match status" value="1"/>
</dbReference>
<dbReference type="GO" id="GO:0005886">
    <property type="term" value="C:plasma membrane"/>
    <property type="evidence" value="ECO:0007669"/>
    <property type="project" value="TreeGrafter"/>
</dbReference>
<dbReference type="GO" id="GO:0004721">
    <property type="term" value="F:phosphoprotein phosphatase activity"/>
    <property type="evidence" value="ECO:0007669"/>
    <property type="project" value="TreeGrafter"/>
</dbReference>
<evidence type="ECO:0000313" key="13">
    <source>
        <dbReference type="Proteomes" id="UP000198828"/>
    </source>
</evidence>
<keyword evidence="9" id="KW-0812">Transmembrane</keyword>
<evidence type="ECO:0000256" key="7">
    <source>
        <dbReference type="ARBA" id="ARBA00023012"/>
    </source>
</evidence>
<evidence type="ECO:0000256" key="3">
    <source>
        <dbReference type="ARBA" id="ARBA00012438"/>
    </source>
</evidence>
<dbReference type="EMBL" id="FNNG01000001">
    <property type="protein sequence ID" value="SDW15915.1"/>
    <property type="molecule type" value="Genomic_DNA"/>
</dbReference>
<dbReference type="PANTHER" id="PTHR45453">
    <property type="entry name" value="PHOSPHATE REGULON SENSOR PROTEIN PHOR"/>
    <property type="match status" value="1"/>
</dbReference>
<dbReference type="SMART" id="SM00388">
    <property type="entry name" value="HisKA"/>
    <property type="match status" value="1"/>
</dbReference>
<evidence type="ECO:0000256" key="6">
    <source>
        <dbReference type="ARBA" id="ARBA00022777"/>
    </source>
</evidence>
<dbReference type="InterPro" id="IPR003660">
    <property type="entry name" value="HAMP_dom"/>
</dbReference>
<dbReference type="CDD" id="cd00075">
    <property type="entry name" value="HATPase"/>
    <property type="match status" value="1"/>
</dbReference>
<keyword evidence="9" id="KW-1133">Transmembrane helix</keyword>
<dbReference type="Pfam" id="PF02518">
    <property type="entry name" value="HATPase_c"/>
    <property type="match status" value="1"/>
</dbReference>
<dbReference type="InterPro" id="IPR050351">
    <property type="entry name" value="BphY/WalK/GraS-like"/>
</dbReference>
<dbReference type="CDD" id="cd00082">
    <property type="entry name" value="HisKA"/>
    <property type="match status" value="1"/>
</dbReference>
<protein>
    <recommendedName>
        <fullName evidence="3">histidine kinase</fullName>
        <ecNumber evidence="3">2.7.13.3</ecNumber>
    </recommendedName>
</protein>
<dbReference type="PROSITE" id="PS50109">
    <property type="entry name" value="HIS_KIN"/>
    <property type="match status" value="1"/>
</dbReference>
<dbReference type="CDD" id="cd06225">
    <property type="entry name" value="HAMP"/>
    <property type="match status" value="1"/>
</dbReference>
<accession>A0A1H2R9E4</accession>
<dbReference type="InterPro" id="IPR004358">
    <property type="entry name" value="Sig_transdc_His_kin-like_C"/>
</dbReference>
<keyword evidence="7" id="KW-0902">Two-component regulatory system</keyword>
<feature type="domain" description="Histidine kinase" evidence="10">
    <location>
        <begin position="268"/>
        <end position="483"/>
    </location>
</feature>
<dbReference type="Pfam" id="PF00672">
    <property type="entry name" value="HAMP"/>
    <property type="match status" value="1"/>
</dbReference>
<dbReference type="Gene3D" id="3.30.565.10">
    <property type="entry name" value="Histidine kinase-like ATPase, C-terminal domain"/>
    <property type="match status" value="1"/>
</dbReference>
<evidence type="ECO:0000256" key="2">
    <source>
        <dbReference type="ARBA" id="ARBA00004370"/>
    </source>
</evidence>
<evidence type="ECO:0000256" key="4">
    <source>
        <dbReference type="ARBA" id="ARBA00022553"/>
    </source>
</evidence>
<keyword evidence="6 12" id="KW-0418">Kinase</keyword>
<dbReference type="OrthoDB" id="9762826at2"/>
<reference evidence="12 13" key="1">
    <citation type="submission" date="2016-10" db="EMBL/GenBank/DDBJ databases">
        <authorList>
            <person name="de Groot N.N."/>
        </authorList>
    </citation>
    <scope>NUCLEOTIDE SEQUENCE [LARGE SCALE GENOMIC DNA]</scope>
    <source>
        <strain evidence="12 13">DSM 23310</strain>
    </source>
</reference>
<evidence type="ECO:0000259" key="10">
    <source>
        <dbReference type="PROSITE" id="PS50109"/>
    </source>
</evidence>
<dbReference type="InterPro" id="IPR003594">
    <property type="entry name" value="HATPase_dom"/>
</dbReference>
<feature type="transmembrane region" description="Helical" evidence="9">
    <location>
        <begin position="156"/>
        <end position="176"/>
    </location>
</feature>
<dbReference type="InterPro" id="IPR036097">
    <property type="entry name" value="HisK_dim/P_sf"/>
</dbReference>
<dbReference type="InterPro" id="IPR003661">
    <property type="entry name" value="HisK_dim/P_dom"/>
</dbReference>
<dbReference type="SMART" id="SM00304">
    <property type="entry name" value="HAMP"/>
    <property type="match status" value="1"/>
</dbReference>
<keyword evidence="4" id="KW-0597">Phosphoprotein</keyword>
<gene>
    <name evidence="12" type="ORF">SAMN05660923_00318</name>
</gene>
<evidence type="ECO:0000256" key="1">
    <source>
        <dbReference type="ARBA" id="ARBA00000085"/>
    </source>
</evidence>
<dbReference type="InterPro" id="IPR005467">
    <property type="entry name" value="His_kinase_dom"/>
</dbReference>
<evidence type="ECO:0000259" key="11">
    <source>
        <dbReference type="PROSITE" id="PS50885"/>
    </source>
</evidence>
<evidence type="ECO:0000256" key="9">
    <source>
        <dbReference type="SAM" id="Phobius"/>
    </source>
</evidence>
<dbReference type="SUPFAM" id="SSF47384">
    <property type="entry name" value="Homodimeric domain of signal transducing histidine kinase"/>
    <property type="match status" value="1"/>
</dbReference>
<keyword evidence="5" id="KW-0808">Transferase</keyword>
<evidence type="ECO:0000256" key="8">
    <source>
        <dbReference type="ARBA" id="ARBA00023136"/>
    </source>
</evidence>
<dbReference type="PRINTS" id="PR00344">
    <property type="entry name" value="BCTRLSENSOR"/>
</dbReference>
<dbReference type="RefSeq" id="WP_093750161.1">
    <property type="nucleotide sequence ID" value="NZ_FNNG01000001.1"/>
</dbReference>
<sequence>MSKSKSSTNLTNKIRSSLVIKLNLGMLGRLFSGFLAINILILLMGFIITLWKVEEGAQDIIYIIEGTSGNIKQINPSSNYQVISGEELKTGIKIPASLQKRLPGVIKDAKRSIHIPEASQGLNFLERMSLVKYIIGLTIDGEPYQIVYSLGPSLKLFLILFSAILSLELLILIGNVGKGFRMIRRTLKPLEELSETAKSLNKEVSSMGNGAYIKDLAGVISEIDANKLDSRISVDSSQSELKDLAAAINQMLNRIHAAYQSQVRFVSDASHELRTPISVIQGYANLLDRWGKKDEKTLQESIDAIKTEAENMKELVEKLLFLARGDNETIQLHKEVIDASELVDEIVREAQLIDKSHDFKMELTSPAYINGDRQLLKQAIRILVDNSMKYTPNGEKIMLRVCPKDGNIHITVQDNGIGINPENLPHIFDRFYRSDQSRARETGGSGLGLSIAKWIVERHGAYFEVLSRVNIGTRITIVFPAVEDASNSRSTHEQN</sequence>
<dbReference type="Proteomes" id="UP000198828">
    <property type="component" value="Unassembled WGS sequence"/>
</dbReference>
<proteinExistence type="predicted"/>
<keyword evidence="8 9" id="KW-0472">Membrane</keyword>
<feature type="transmembrane region" description="Helical" evidence="9">
    <location>
        <begin position="30"/>
        <end position="51"/>
    </location>
</feature>
<name>A0A1H2R9E4_9FIRM</name>
<dbReference type="EC" id="2.7.13.3" evidence="3"/>
<dbReference type="SUPFAM" id="SSF55874">
    <property type="entry name" value="ATPase domain of HSP90 chaperone/DNA topoisomerase II/histidine kinase"/>
    <property type="match status" value="1"/>
</dbReference>